<sequence length="254" mass="29857">MNQSKLEQKLLKDLYLNNPNRPLEYTFSEIYSFFDFQEYTEEEILAIVNNLVERKFIIYKREMYSLSRDTFLKLKDKYKFSVLLNSEYGKLIVPLMVSIVVTITSLIPNLSELFTSKSSDKEKMEIQIKELKKQLEFSINETNLIIDSLNVNKTTLIEIEVQQLKIENKKILQNINALNSLLEENPKKFVEIANLKRDIEDIKKEQNSNNESLQREVDRISSYNNTLIAFMITFLVAYIGLGVFNLVRKNESIR</sequence>
<gene>
    <name evidence="3" type="ORF">SAMN04488089_107189</name>
</gene>
<dbReference type="InterPro" id="IPR035207">
    <property type="entry name" value="DUF5457"/>
</dbReference>
<dbReference type="AlphaFoldDB" id="A0AAJ4W4I8"/>
<evidence type="ECO:0000313" key="3">
    <source>
        <dbReference type="EMBL" id="SEQ94634.1"/>
    </source>
</evidence>
<protein>
    <submittedName>
        <fullName evidence="3">Uncharacterized protein</fullName>
    </submittedName>
</protein>
<dbReference type="Pfam" id="PF17540">
    <property type="entry name" value="DUF5457"/>
    <property type="match status" value="1"/>
</dbReference>
<feature type="transmembrane region" description="Helical" evidence="2">
    <location>
        <begin position="227"/>
        <end position="247"/>
    </location>
</feature>
<proteinExistence type="predicted"/>
<dbReference type="EMBL" id="FOFY01000007">
    <property type="protein sequence ID" value="SEQ94634.1"/>
    <property type="molecule type" value="Genomic_DNA"/>
</dbReference>
<dbReference type="Proteomes" id="UP000183496">
    <property type="component" value="Unassembled WGS sequence"/>
</dbReference>
<feature type="coiled-coil region" evidence="1">
    <location>
        <begin position="114"/>
        <end position="216"/>
    </location>
</feature>
<accession>A0AAJ4W4I8</accession>
<keyword evidence="2" id="KW-0812">Transmembrane</keyword>
<keyword evidence="2" id="KW-1133">Transmembrane helix</keyword>
<evidence type="ECO:0000313" key="4">
    <source>
        <dbReference type="Proteomes" id="UP000183496"/>
    </source>
</evidence>
<reference evidence="3 4" key="1">
    <citation type="submission" date="2016-10" db="EMBL/GenBank/DDBJ databases">
        <authorList>
            <person name="Varghese N."/>
            <person name="Submissions S."/>
        </authorList>
    </citation>
    <scope>NUCLEOTIDE SEQUENCE [LARGE SCALE GENOMIC DNA]</scope>
    <source>
        <strain evidence="4">DSM 19823 / KCTC 23066 / CCTCC M 208030 / D25</strain>
    </source>
</reference>
<keyword evidence="1" id="KW-0175">Coiled coil</keyword>
<comment type="caution">
    <text evidence="3">The sequence shown here is derived from an EMBL/GenBank/DDBJ whole genome shotgun (WGS) entry which is preliminary data.</text>
</comment>
<dbReference type="KEGG" id="mpw:MPR_1319"/>
<keyword evidence="2" id="KW-0472">Membrane</keyword>
<organism evidence="3 4">
    <name type="scientific">Myroides profundi</name>
    <dbReference type="NCBI Taxonomy" id="480520"/>
    <lineage>
        <taxon>Bacteria</taxon>
        <taxon>Pseudomonadati</taxon>
        <taxon>Bacteroidota</taxon>
        <taxon>Flavobacteriia</taxon>
        <taxon>Flavobacteriales</taxon>
        <taxon>Flavobacteriaceae</taxon>
        <taxon>Myroides</taxon>
    </lineage>
</organism>
<name>A0AAJ4W4I8_MYRPR</name>
<evidence type="ECO:0000256" key="1">
    <source>
        <dbReference type="SAM" id="Coils"/>
    </source>
</evidence>
<keyword evidence="4" id="KW-1185">Reference proteome</keyword>
<dbReference type="RefSeq" id="WP_041890492.1">
    <property type="nucleotide sequence ID" value="NZ_CP010817.1"/>
</dbReference>
<evidence type="ECO:0000256" key="2">
    <source>
        <dbReference type="SAM" id="Phobius"/>
    </source>
</evidence>